<protein>
    <submittedName>
        <fullName evidence="3">BEACH-type PH domain-containing protein</fullName>
    </submittedName>
</protein>
<dbReference type="AlphaFoldDB" id="A0A1I7XKG3"/>
<dbReference type="WBParaSite" id="Hba_17804">
    <property type="protein sequence ID" value="Hba_17804"/>
    <property type="gene ID" value="Hba_17804"/>
</dbReference>
<sequence>MAICPCGQLSSGRLDLGGDYYCRGVSLVCHRRPASNKRQLQTIAHSSHYILLWLRDRFPSKAVVDLESTCFSTAAKLISPGIIIPGTLSITATDLYFDADEDHPLYKEQDPKVRYVF</sequence>
<reference evidence="3" key="1">
    <citation type="submission" date="2016-11" db="UniProtKB">
        <authorList>
            <consortium name="WormBaseParasite"/>
        </authorList>
    </citation>
    <scope>IDENTIFICATION</scope>
</reference>
<feature type="domain" description="BEACH-type PH" evidence="1">
    <location>
        <begin position="64"/>
        <end position="117"/>
    </location>
</feature>
<name>A0A1I7XKG3_HETBA</name>
<evidence type="ECO:0000313" key="3">
    <source>
        <dbReference type="WBParaSite" id="Hba_17804"/>
    </source>
</evidence>
<dbReference type="Gene3D" id="2.30.29.30">
    <property type="entry name" value="Pleckstrin-homology domain (PH domain)/Phosphotyrosine-binding domain (PTB)"/>
    <property type="match status" value="1"/>
</dbReference>
<dbReference type="PROSITE" id="PS51783">
    <property type="entry name" value="PH_BEACH"/>
    <property type="match status" value="1"/>
</dbReference>
<keyword evidence="2" id="KW-1185">Reference proteome</keyword>
<dbReference type="InterPro" id="IPR011993">
    <property type="entry name" value="PH-like_dom_sf"/>
</dbReference>
<accession>A0A1I7XKG3</accession>
<organism evidence="2 3">
    <name type="scientific">Heterorhabditis bacteriophora</name>
    <name type="common">Entomopathogenic nematode worm</name>
    <dbReference type="NCBI Taxonomy" id="37862"/>
    <lineage>
        <taxon>Eukaryota</taxon>
        <taxon>Metazoa</taxon>
        <taxon>Ecdysozoa</taxon>
        <taxon>Nematoda</taxon>
        <taxon>Chromadorea</taxon>
        <taxon>Rhabditida</taxon>
        <taxon>Rhabditina</taxon>
        <taxon>Rhabditomorpha</taxon>
        <taxon>Strongyloidea</taxon>
        <taxon>Heterorhabditidae</taxon>
        <taxon>Heterorhabditis</taxon>
    </lineage>
</organism>
<evidence type="ECO:0000313" key="2">
    <source>
        <dbReference type="Proteomes" id="UP000095283"/>
    </source>
</evidence>
<dbReference type="Proteomes" id="UP000095283">
    <property type="component" value="Unplaced"/>
</dbReference>
<proteinExistence type="predicted"/>
<evidence type="ECO:0000259" key="1">
    <source>
        <dbReference type="PROSITE" id="PS51783"/>
    </source>
</evidence>
<dbReference type="InterPro" id="IPR023362">
    <property type="entry name" value="PH-BEACH_dom"/>
</dbReference>